<gene>
    <name evidence="1" type="ORF">KKJ01_14580</name>
</gene>
<accession>A0AAJ1N044</accession>
<comment type="caution">
    <text evidence="1">The sequence shown here is derived from an EMBL/GenBank/DDBJ whole genome shotgun (WGS) entry which is preliminary data.</text>
</comment>
<evidence type="ECO:0000313" key="1">
    <source>
        <dbReference type="EMBL" id="MDE1479425.1"/>
    </source>
</evidence>
<protein>
    <submittedName>
        <fullName evidence="1">Uncharacterized protein</fullName>
    </submittedName>
</protein>
<sequence length="49" mass="5636">MITSRRQTGINKIADMMNNVIRRFHARLFLTACGFVGTTAHPSRMLLRM</sequence>
<dbReference type="EMBL" id="JAILSO010000058">
    <property type="protein sequence ID" value="MDE1479425.1"/>
    <property type="molecule type" value="Genomic_DNA"/>
</dbReference>
<reference evidence="1" key="2">
    <citation type="journal article" date="2022" name="J. Evol. Biol.">
        <title>Pre- and post-association barriers to host switching in sympatric mutualists.</title>
        <authorList>
            <person name="Dinges Z.M."/>
            <person name="Phillips R.K."/>
            <person name="Lively C.M."/>
            <person name="Bashey F."/>
        </authorList>
    </citation>
    <scope>NUCLEOTIDE SEQUENCE</scope>
    <source>
        <strain evidence="1">MC_266_E_2016</strain>
    </source>
</reference>
<organism evidence="1 2">
    <name type="scientific">Xenorhabdus bovienii</name>
    <name type="common">Xenorhabdus nematophila subsp. bovienii</name>
    <dbReference type="NCBI Taxonomy" id="40576"/>
    <lineage>
        <taxon>Bacteria</taxon>
        <taxon>Pseudomonadati</taxon>
        <taxon>Pseudomonadota</taxon>
        <taxon>Gammaproteobacteria</taxon>
        <taxon>Enterobacterales</taxon>
        <taxon>Morganellaceae</taxon>
        <taxon>Xenorhabdus</taxon>
    </lineage>
</organism>
<dbReference type="RefSeq" id="WP_155272412.1">
    <property type="nucleotide sequence ID" value="NZ_JAILSO010000058.1"/>
</dbReference>
<dbReference type="Proteomes" id="UP001222434">
    <property type="component" value="Unassembled WGS sequence"/>
</dbReference>
<name>A0AAJ1N044_XENBV</name>
<reference evidence="1" key="1">
    <citation type="submission" date="2021-08" db="EMBL/GenBank/DDBJ databases">
        <authorList>
            <person name="Papudeshi B."/>
            <person name="Bashey-Visser F."/>
        </authorList>
    </citation>
    <scope>NUCLEOTIDE SEQUENCE</scope>
    <source>
        <strain evidence="1">MC_266_E_2016</strain>
    </source>
</reference>
<proteinExistence type="predicted"/>
<evidence type="ECO:0000313" key="2">
    <source>
        <dbReference type="Proteomes" id="UP001222434"/>
    </source>
</evidence>
<dbReference type="AlphaFoldDB" id="A0AAJ1N044"/>